<dbReference type="GO" id="GO:0016787">
    <property type="term" value="F:hydrolase activity"/>
    <property type="evidence" value="ECO:0007669"/>
    <property type="project" value="InterPro"/>
</dbReference>
<dbReference type="EMBL" id="BMWX01000004">
    <property type="protein sequence ID" value="GGZ33141.1"/>
    <property type="molecule type" value="Genomic_DNA"/>
</dbReference>
<gene>
    <name evidence="2" type="ORF">GCM10007049_28470</name>
</gene>
<accession>A0A918Q5Y4</accession>
<reference evidence="2" key="2">
    <citation type="submission" date="2020-09" db="EMBL/GenBank/DDBJ databases">
        <authorList>
            <person name="Sun Q."/>
            <person name="Kim S."/>
        </authorList>
    </citation>
    <scope>NUCLEOTIDE SEQUENCE</scope>
    <source>
        <strain evidence="2">KCTC 12368</strain>
    </source>
</reference>
<dbReference type="SUPFAM" id="SSF56300">
    <property type="entry name" value="Metallo-dependent phosphatases"/>
    <property type="match status" value="1"/>
</dbReference>
<dbReference type="Pfam" id="PF00149">
    <property type="entry name" value="Metallophos"/>
    <property type="match status" value="1"/>
</dbReference>
<dbReference type="InterPro" id="IPR004843">
    <property type="entry name" value="Calcineurin-like_PHP"/>
</dbReference>
<dbReference type="Gene3D" id="3.60.21.10">
    <property type="match status" value="2"/>
</dbReference>
<name>A0A918Q5Y4_9BACT</name>
<keyword evidence="3" id="KW-1185">Reference proteome</keyword>
<sequence>MTLPPRLPAALILLFIQLFLATAGFSQAPTRIAFLSDVHLQDIYGGAPPDGATLLVQDSSSGNALSIRTMASQLQSTRLFNENYFAFEQALEEVVRQGIKVIVLPGDFSDDGQPMNLLALREILQRYQQKHQLRFYLTTGNHDPVTVSASAAGKRDFLGASFAPSPMVSEPSLLDQWALDPSTTVINPEIGYGGYEDIIRILGPFGFYPSEQDLFWAHPFAPLDYEKYHYDSVLAQASLSERRYENAEGKLIPDFSYIVEPVEGLWLLAIDGNVYHSSSGEVLKSSSVGFNEAIIDKKHQLEWIEGVAKAAEEKGKTLISFSHFPLVEFNDGTDELLKRMFGPHKFQLSRSPVPETSASYAAAGLRVHVAGHMHLNDTGIYGQAPQNTLVNIQVPSLAAYPPAYKTMTFADNETIEVETHRLTEVQGMSTLFPYYQKEHQLLQTQNAPQLWNKAILEAKNYNEYTSMHLEELVRLRFIPSDWPKDISSTLVQLSGTELYFWARLKDSSQRTAFLKSPIMEQKSLRKLRKKMKKEGLSPSTFEAWNGQELITAFYFLKNGDELAQSDLDPEKYSAFHSLMLQIQKMTPSQEGDFERFMMDFALTYLKMMDSAPSDHFLISPQQGTVMRLE</sequence>
<organism evidence="2 3">
    <name type="scientific">Echinicola pacifica</name>
    <dbReference type="NCBI Taxonomy" id="346377"/>
    <lineage>
        <taxon>Bacteria</taxon>
        <taxon>Pseudomonadati</taxon>
        <taxon>Bacteroidota</taxon>
        <taxon>Cytophagia</taxon>
        <taxon>Cytophagales</taxon>
        <taxon>Cyclobacteriaceae</taxon>
        <taxon>Echinicola</taxon>
    </lineage>
</organism>
<feature type="domain" description="Calcineurin-like phosphoesterase" evidence="1">
    <location>
        <begin position="31"/>
        <end position="218"/>
    </location>
</feature>
<evidence type="ECO:0000313" key="2">
    <source>
        <dbReference type="EMBL" id="GGZ33141.1"/>
    </source>
</evidence>
<comment type="caution">
    <text evidence="2">The sequence shown here is derived from an EMBL/GenBank/DDBJ whole genome shotgun (WGS) entry which is preliminary data.</text>
</comment>
<dbReference type="InterPro" id="IPR029052">
    <property type="entry name" value="Metallo-depent_PP-like"/>
</dbReference>
<dbReference type="RefSeq" id="WP_018475864.1">
    <property type="nucleotide sequence ID" value="NZ_BMWX01000004.1"/>
</dbReference>
<dbReference type="Proteomes" id="UP000619457">
    <property type="component" value="Unassembled WGS sequence"/>
</dbReference>
<proteinExistence type="predicted"/>
<evidence type="ECO:0000259" key="1">
    <source>
        <dbReference type="Pfam" id="PF00149"/>
    </source>
</evidence>
<reference evidence="2" key="1">
    <citation type="journal article" date="2014" name="Int. J. Syst. Evol. Microbiol.">
        <title>Complete genome sequence of Corynebacterium casei LMG S-19264T (=DSM 44701T), isolated from a smear-ripened cheese.</title>
        <authorList>
            <consortium name="US DOE Joint Genome Institute (JGI-PGF)"/>
            <person name="Walter F."/>
            <person name="Albersmeier A."/>
            <person name="Kalinowski J."/>
            <person name="Ruckert C."/>
        </authorList>
    </citation>
    <scope>NUCLEOTIDE SEQUENCE</scope>
    <source>
        <strain evidence="2">KCTC 12368</strain>
    </source>
</reference>
<dbReference type="AlphaFoldDB" id="A0A918Q5Y4"/>
<evidence type="ECO:0000313" key="3">
    <source>
        <dbReference type="Proteomes" id="UP000619457"/>
    </source>
</evidence>
<protein>
    <recommendedName>
        <fullName evidence="1">Calcineurin-like phosphoesterase domain-containing protein</fullName>
    </recommendedName>
</protein>